<evidence type="ECO:0000313" key="4">
    <source>
        <dbReference type="EMBL" id="ARP19450.1"/>
    </source>
</evidence>
<dbReference type="Pfam" id="PF07963">
    <property type="entry name" value="N_methyl"/>
    <property type="match status" value="1"/>
</dbReference>
<keyword evidence="2" id="KW-0488">Methylation</keyword>
<dbReference type="EMBL" id="CP017902">
    <property type="protein sequence ID" value="ARP19450.1"/>
    <property type="molecule type" value="Genomic_DNA"/>
</dbReference>
<sequence>MKNSKQKKQQGFTLIELMIVVAIIGILAAFAVPAYQNYTKKATLAEFPKAASAMKLAVELCAHENASNAATFKTNCLSGSNGVPSKINNLNDISIEAVAGSSGVNVIAKAVAVKGPIASGEQYTMASNYTTSGIEWAGSCQDSNGNNQSDYCPE</sequence>
<dbReference type="GO" id="GO:0044096">
    <property type="term" value="C:type IV pilus"/>
    <property type="evidence" value="ECO:0007669"/>
    <property type="project" value="TreeGrafter"/>
</dbReference>
<dbReference type="PROSITE" id="PS00409">
    <property type="entry name" value="PROKAR_NTER_METHYL"/>
    <property type="match status" value="1"/>
</dbReference>
<evidence type="ECO:0000256" key="2">
    <source>
        <dbReference type="ARBA" id="ARBA00022481"/>
    </source>
</evidence>
<reference evidence="4" key="1">
    <citation type="submission" date="2016-10" db="EMBL/GenBank/DDBJ databases">
        <title>The High Quality Genome of Vibrio alginolyticus K01M1.</title>
        <authorList>
            <person name="Wendling C."/>
            <person name="Chibani C.M."/>
            <person name="Hertel R."/>
            <person name="Sproer C."/>
            <person name="Bunk B."/>
            <person name="Overmann J."/>
            <person name="Roth O."/>
            <person name="Liesegang H."/>
        </authorList>
    </citation>
    <scope>NUCLEOTIDE SEQUENCE</scope>
    <source>
        <strain evidence="4">K05K4</strain>
    </source>
</reference>
<keyword evidence="3" id="KW-1133">Transmembrane helix</keyword>
<keyword evidence="3" id="KW-0472">Membrane</keyword>
<evidence type="ECO:0000256" key="1">
    <source>
        <dbReference type="ARBA" id="ARBA00005233"/>
    </source>
</evidence>
<gene>
    <name evidence="4" type="primary">pilE</name>
    <name evidence="4" type="ORF">K05K4_26300</name>
</gene>
<protein>
    <submittedName>
        <fullName evidence="4">Fimbrial protein</fullName>
    </submittedName>
</protein>
<dbReference type="AlphaFoldDB" id="A0A1W6TU72"/>
<accession>A0A1W6TU72</accession>
<name>A0A1W6TU72_VIBAL</name>
<dbReference type="InterPro" id="IPR012902">
    <property type="entry name" value="N_methyl_site"/>
</dbReference>
<comment type="similarity">
    <text evidence="1">Belongs to the N-Me-Phe pilin family.</text>
</comment>
<dbReference type="Gene3D" id="3.30.700.10">
    <property type="entry name" value="Glycoprotein, Type 4 Pilin"/>
    <property type="match status" value="1"/>
</dbReference>
<dbReference type="GO" id="GO:0043107">
    <property type="term" value="P:type IV pilus-dependent motility"/>
    <property type="evidence" value="ECO:0007669"/>
    <property type="project" value="TreeGrafter"/>
</dbReference>
<dbReference type="PANTHER" id="PTHR30093">
    <property type="entry name" value="GENERAL SECRETION PATHWAY PROTEIN G"/>
    <property type="match status" value="1"/>
</dbReference>
<evidence type="ECO:0000256" key="3">
    <source>
        <dbReference type="SAM" id="Phobius"/>
    </source>
</evidence>
<dbReference type="SUPFAM" id="SSF54523">
    <property type="entry name" value="Pili subunits"/>
    <property type="match status" value="1"/>
</dbReference>
<dbReference type="PANTHER" id="PTHR30093:SF34">
    <property type="entry name" value="PREPILIN PEPTIDASE-DEPENDENT PROTEIN D"/>
    <property type="match status" value="1"/>
</dbReference>
<organism evidence="4">
    <name type="scientific">Vibrio alginolyticus</name>
    <dbReference type="NCBI Taxonomy" id="663"/>
    <lineage>
        <taxon>Bacteria</taxon>
        <taxon>Pseudomonadati</taxon>
        <taxon>Pseudomonadota</taxon>
        <taxon>Gammaproteobacteria</taxon>
        <taxon>Vibrionales</taxon>
        <taxon>Vibrionaceae</taxon>
        <taxon>Vibrio</taxon>
    </lineage>
</organism>
<keyword evidence="3" id="KW-0812">Transmembrane</keyword>
<proteinExistence type="inferred from homology"/>
<dbReference type="InterPro" id="IPR045584">
    <property type="entry name" value="Pilin-like"/>
</dbReference>
<dbReference type="NCBIfam" id="TIGR02532">
    <property type="entry name" value="IV_pilin_GFxxxE"/>
    <property type="match status" value="1"/>
</dbReference>
<feature type="transmembrane region" description="Helical" evidence="3">
    <location>
        <begin position="12"/>
        <end position="35"/>
    </location>
</feature>
<dbReference type="RefSeq" id="WP_033905592.1">
    <property type="nucleotide sequence ID" value="NZ_CP017889.1"/>
</dbReference>